<dbReference type="EMBL" id="MT142704">
    <property type="protein sequence ID" value="QJA87415.1"/>
    <property type="molecule type" value="Genomic_DNA"/>
</dbReference>
<dbReference type="AlphaFoldDB" id="A0A6M3L1W4"/>
<name>A0A6M3L1W4_9ZZZZ</name>
<sequence>MQANWKQVKHFCPQEFDDPNFPGSGENIDGILLFALEKLRRESDWAIIVHGVTGGAVDVDGSHGHSDNSFHLLKNGCKAVDFHFGNVHTYLPIKSDLKLQYREVEKIGFGGIGIYYDWHWNHELLIAGFHVDVRPISIMQRWKSNKKGNYIYLLMRD</sequence>
<protein>
    <recommendedName>
        <fullName evidence="2">Peptidase</fullName>
    </recommendedName>
</protein>
<proteinExistence type="predicted"/>
<reference evidence="1" key="1">
    <citation type="submission" date="2020-03" db="EMBL/GenBank/DDBJ databases">
        <title>The deep terrestrial virosphere.</title>
        <authorList>
            <person name="Holmfeldt K."/>
            <person name="Nilsson E."/>
            <person name="Simone D."/>
            <person name="Lopez-Fernandez M."/>
            <person name="Wu X."/>
            <person name="de Brujin I."/>
            <person name="Lundin D."/>
            <person name="Andersson A."/>
            <person name="Bertilsson S."/>
            <person name="Dopson M."/>
        </authorList>
    </citation>
    <scope>NUCLEOTIDE SEQUENCE</scope>
    <source>
        <strain evidence="1">MM415B02998</strain>
    </source>
</reference>
<evidence type="ECO:0000313" key="1">
    <source>
        <dbReference type="EMBL" id="QJA87415.1"/>
    </source>
</evidence>
<evidence type="ECO:0008006" key="2">
    <source>
        <dbReference type="Google" id="ProtNLM"/>
    </source>
</evidence>
<dbReference type="InterPro" id="IPR009045">
    <property type="entry name" value="Zn_M74/Hedgehog-like"/>
</dbReference>
<gene>
    <name evidence="1" type="ORF">MM415B02998_0006</name>
</gene>
<dbReference type="SUPFAM" id="SSF55166">
    <property type="entry name" value="Hedgehog/DD-peptidase"/>
    <property type="match status" value="1"/>
</dbReference>
<accession>A0A6M3L1W4</accession>
<organism evidence="1">
    <name type="scientific">viral metagenome</name>
    <dbReference type="NCBI Taxonomy" id="1070528"/>
    <lineage>
        <taxon>unclassified sequences</taxon>
        <taxon>metagenomes</taxon>
        <taxon>organismal metagenomes</taxon>
    </lineage>
</organism>